<reference evidence="9" key="1">
    <citation type="journal article" date="2014" name="Front. Microbiol.">
        <title>High frequency of phylogenetically diverse reductive dehalogenase-homologous genes in deep subseafloor sedimentary metagenomes.</title>
        <authorList>
            <person name="Kawai M."/>
            <person name="Futagami T."/>
            <person name="Toyoda A."/>
            <person name="Takaki Y."/>
            <person name="Nishi S."/>
            <person name="Hori S."/>
            <person name="Arai W."/>
            <person name="Tsubouchi T."/>
            <person name="Morono Y."/>
            <person name="Uchiyama I."/>
            <person name="Ito T."/>
            <person name="Fujiyama A."/>
            <person name="Inagaki F."/>
            <person name="Takami H."/>
        </authorList>
    </citation>
    <scope>NUCLEOTIDE SEQUENCE</scope>
    <source>
        <strain evidence="9">Expedition CK06-06</strain>
    </source>
</reference>
<evidence type="ECO:0000256" key="4">
    <source>
        <dbReference type="ARBA" id="ARBA00022692"/>
    </source>
</evidence>
<evidence type="ECO:0000256" key="5">
    <source>
        <dbReference type="ARBA" id="ARBA00022795"/>
    </source>
</evidence>
<evidence type="ECO:0000256" key="2">
    <source>
        <dbReference type="ARBA" id="ARBA00022448"/>
    </source>
</evidence>
<evidence type="ECO:0000256" key="6">
    <source>
        <dbReference type="ARBA" id="ARBA00022927"/>
    </source>
</evidence>
<dbReference type="EMBL" id="BARS01036591">
    <property type="protein sequence ID" value="GAG16698.1"/>
    <property type="molecule type" value="Genomic_DNA"/>
</dbReference>
<proteinExistence type="predicted"/>
<keyword evidence="3" id="KW-1003">Cell membrane</keyword>
<protein>
    <recommendedName>
        <fullName evidence="10">Flagellar biosynthesis protein FlhB</fullName>
    </recommendedName>
</protein>
<evidence type="ECO:0000256" key="1">
    <source>
        <dbReference type="ARBA" id="ARBA00004651"/>
    </source>
</evidence>
<comment type="caution">
    <text evidence="9">The sequence shown here is derived from an EMBL/GenBank/DDBJ whole genome shotgun (WGS) entry which is preliminary data.</text>
</comment>
<keyword evidence="4" id="KW-0812">Transmembrane</keyword>
<sequence>RIKRLQRDAARKRMMASVPEADVVITNPTHLAVALRYDQTSASAPKVVAKGAGFIAENIKDIARKNNVPIVDNKPLARVLYKNVDVDEMIPANLYKAVAEVLAFVYSMKMKQG</sequence>
<dbReference type="Gene3D" id="6.10.250.2080">
    <property type="match status" value="1"/>
</dbReference>
<keyword evidence="7" id="KW-1133">Transmembrane helix</keyword>
<evidence type="ECO:0008006" key="10">
    <source>
        <dbReference type="Google" id="ProtNLM"/>
    </source>
</evidence>
<keyword evidence="6" id="KW-0653">Protein transport</keyword>
<dbReference type="GO" id="GO:0044781">
    <property type="term" value="P:bacterial-type flagellum organization"/>
    <property type="evidence" value="ECO:0007669"/>
    <property type="project" value="UniProtKB-KW"/>
</dbReference>
<keyword evidence="8" id="KW-0472">Membrane</keyword>
<feature type="non-terminal residue" evidence="9">
    <location>
        <position position="1"/>
    </location>
</feature>
<gene>
    <name evidence="9" type="ORF">S01H1_56217</name>
</gene>
<evidence type="ECO:0000256" key="3">
    <source>
        <dbReference type="ARBA" id="ARBA00022475"/>
    </source>
</evidence>
<evidence type="ECO:0000313" key="9">
    <source>
        <dbReference type="EMBL" id="GAG16698.1"/>
    </source>
</evidence>
<dbReference type="InterPro" id="IPR006135">
    <property type="entry name" value="T3SS_substrate_exporter"/>
</dbReference>
<keyword evidence="5" id="KW-1005">Bacterial flagellum biogenesis</keyword>
<dbReference type="GO" id="GO:0009306">
    <property type="term" value="P:protein secretion"/>
    <property type="evidence" value="ECO:0007669"/>
    <property type="project" value="InterPro"/>
</dbReference>
<comment type="subcellular location">
    <subcellularLocation>
        <location evidence="1">Cell membrane</location>
        <topology evidence="1">Multi-pass membrane protein</topology>
    </subcellularLocation>
</comment>
<dbReference type="PANTHER" id="PTHR30531">
    <property type="entry name" value="FLAGELLAR BIOSYNTHETIC PROTEIN FLHB"/>
    <property type="match status" value="1"/>
</dbReference>
<dbReference type="PANTHER" id="PTHR30531:SF12">
    <property type="entry name" value="FLAGELLAR BIOSYNTHETIC PROTEIN FLHB"/>
    <property type="match status" value="1"/>
</dbReference>
<dbReference type="PRINTS" id="PR00950">
    <property type="entry name" value="TYPE3IMSPROT"/>
</dbReference>
<dbReference type="Pfam" id="PF01312">
    <property type="entry name" value="Bac_export_2"/>
    <property type="match status" value="1"/>
</dbReference>
<evidence type="ECO:0000256" key="8">
    <source>
        <dbReference type="ARBA" id="ARBA00023136"/>
    </source>
</evidence>
<dbReference type="InterPro" id="IPR029025">
    <property type="entry name" value="T3SS_substrate_exporter_C"/>
</dbReference>
<dbReference type="AlphaFoldDB" id="X0VW80"/>
<dbReference type="GO" id="GO:0005886">
    <property type="term" value="C:plasma membrane"/>
    <property type="evidence" value="ECO:0007669"/>
    <property type="project" value="UniProtKB-SubCell"/>
</dbReference>
<dbReference type="SUPFAM" id="SSF160544">
    <property type="entry name" value="EscU C-terminal domain-like"/>
    <property type="match status" value="1"/>
</dbReference>
<organism evidence="9">
    <name type="scientific">marine sediment metagenome</name>
    <dbReference type="NCBI Taxonomy" id="412755"/>
    <lineage>
        <taxon>unclassified sequences</taxon>
        <taxon>metagenomes</taxon>
        <taxon>ecological metagenomes</taxon>
    </lineage>
</organism>
<evidence type="ECO:0000256" key="7">
    <source>
        <dbReference type="ARBA" id="ARBA00022989"/>
    </source>
</evidence>
<dbReference type="Gene3D" id="3.40.1690.10">
    <property type="entry name" value="secretion proteins EscU"/>
    <property type="match status" value="1"/>
</dbReference>
<dbReference type="FunFam" id="3.40.1690.10:FF:000001">
    <property type="entry name" value="Flagellar biosynthetic protein FlhB"/>
    <property type="match status" value="1"/>
</dbReference>
<name>X0VW80_9ZZZZ</name>
<keyword evidence="2" id="KW-0813">Transport</keyword>
<accession>X0VW80</accession>